<keyword evidence="1" id="KW-0732">Signal</keyword>
<accession>A0AB34K243</accession>
<proteinExistence type="predicted"/>
<dbReference type="AlphaFoldDB" id="A0AB34K243"/>
<keyword evidence="3" id="KW-1185">Reference proteome</keyword>
<dbReference type="EMBL" id="JBGBPQ010000003">
    <property type="protein sequence ID" value="KAL1526966.1"/>
    <property type="molecule type" value="Genomic_DNA"/>
</dbReference>
<reference evidence="2 3" key="1">
    <citation type="journal article" date="2024" name="Science">
        <title>Giant polyketide synthase enzymes in the biosynthesis of giant marine polyether toxins.</title>
        <authorList>
            <person name="Fallon T.R."/>
            <person name="Shende V.V."/>
            <person name="Wierzbicki I.H."/>
            <person name="Pendleton A.L."/>
            <person name="Watervoot N.F."/>
            <person name="Auber R.P."/>
            <person name="Gonzalez D.J."/>
            <person name="Wisecaver J.H."/>
            <person name="Moore B.S."/>
        </authorList>
    </citation>
    <scope>NUCLEOTIDE SEQUENCE [LARGE SCALE GENOMIC DNA]</scope>
    <source>
        <strain evidence="2 3">12B1</strain>
    </source>
</reference>
<evidence type="ECO:0000256" key="1">
    <source>
        <dbReference type="SAM" id="SignalP"/>
    </source>
</evidence>
<gene>
    <name evidence="2" type="ORF">AB1Y20_015655</name>
</gene>
<evidence type="ECO:0000313" key="2">
    <source>
        <dbReference type="EMBL" id="KAL1526966.1"/>
    </source>
</evidence>
<protein>
    <submittedName>
        <fullName evidence="2">Uncharacterized protein</fullName>
    </submittedName>
</protein>
<sequence>MPSDTFFPDGFMSLIRMRLLAWLALARGLLPPAHSFCAARGLLHGAGQSGIGETRRWTAVLRPSPRCSAVAACAQPKLRRDSKNRSLIPFERARDAVQRLSLRSEEEWDRWVMDNKPGITSHRNWYLPDNPAEAYDEEWESWDDWLGVMRPYEEAVQLVSTLNITSQEQWWDFLQENPTQLQRLRVPARPHLYYGRQWGGYDEWLSLPNTPLVLPRNYGRGDV</sequence>
<feature type="signal peptide" evidence="1">
    <location>
        <begin position="1"/>
        <end position="35"/>
    </location>
</feature>
<name>A0AB34K243_PRYPA</name>
<comment type="caution">
    <text evidence="2">The sequence shown here is derived from an EMBL/GenBank/DDBJ whole genome shotgun (WGS) entry which is preliminary data.</text>
</comment>
<organism evidence="2 3">
    <name type="scientific">Prymnesium parvum</name>
    <name type="common">Toxic golden alga</name>
    <dbReference type="NCBI Taxonomy" id="97485"/>
    <lineage>
        <taxon>Eukaryota</taxon>
        <taxon>Haptista</taxon>
        <taxon>Haptophyta</taxon>
        <taxon>Prymnesiophyceae</taxon>
        <taxon>Prymnesiales</taxon>
        <taxon>Prymnesiaceae</taxon>
        <taxon>Prymnesium</taxon>
    </lineage>
</organism>
<dbReference type="Proteomes" id="UP001515480">
    <property type="component" value="Unassembled WGS sequence"/>
</dbReference>
<feature type="chain" id="PRO_5044240670" evidence="1">
    <location>
        <begin position="36"/>
        <end position="223"/>
    </location>
</feature>
<evidence type="ECO:0000313" key="3">
    <source>
        <dbReference type="Proteomes" id="UP001515480"/>
    </source>
</evidence>